<sequence>MRGHVYAHHKEPLKFYTGYLYNPLNREVHNIKKMKMDRSYFETHRRWDIKRTHWRRPLGKRNIGRPTRRWADDIVEIVGQNWITLAEERGLWKKKEPFTQAGIHIPEK</sequence>
<gene>
    <name evidence="1" type="ORF">EVAR_10121_1</name>
</gene>
<name>A0A4C1UD15_EUMVA</name>
<dbReference type="OrthoDB" id="8193815at2759"/>
<dbReference type="AlphaFoldDB" id="A0A4C1UD15"/>
<accession>A0A4C1UD15</accession>
<evidence type="ECO:0000313" key="2">
    <source>
        <dbReference type="Proteomes" id="UP000299102"/>
    </source>
</evidence>
<comment type="caution">
    <text evidence="1">The sequence shown here is derived from an EMBL/GenBank/DDBJ whole genome shotgun (WGS) entry which is preliminary data.</text>
</comment>
<protein>
    <submittedName>
        <fullName evidence="1">Uncharacterized protein</fullName>
    </submittedName>
</protein>
<organism evidence="1 2">
    <name type="scientific">Eumeta variegata</name>
    <name type="common">Bagworm moth</name>
    <name type="synonym">Eumeta japonica</name>
    <dbReference type="NCBI Taxonomy" id="151549"/>
    <lineage>
        <taxon>Eukaryota</taxon>
        <taxon>Metazoa</taxon>
        <taxon>Ecdysozoa</taxon>
        <taxon>Arthropoda</taxon>
        <taxon>Hexapoda</taxon>
        <taxon>Insecta</taxon>
        <taxon>Pterygota</taxon>
        <taxon>Neoptera</taxon>
        <taxon>Endopterygota</taxon>
        <taxon>Lepidoptera</taxon>
        <taxon>Glossata</taxon>
        <taxon>Ditrysia</taxon>
        <taxon>Tineoidea</taxon>
        <taxon>Psychidae</taxon>
        <taxon>Oiketicinae</taxon>
        <taxon>Eumeta</taxon>
    </lineage>
</organism>
<dbReference type="EMBL" id="BGZK01000156">
    <property type="protein sequence ID" value="GBP24020.1"/>
    <property type="molecule type" value="Genomic_DNA"/>
</dbReference>
<keyword evidence="2" id="KW-1185">Reference proteome</keyword>
<reference evidence="1 2" key="1">
    <citation type="journal article" date="2019" name="Commun. Biol.">
        <title>The bagworm genome reveals a unique fibroin gene that provides high tensile strength.</title>
        <authorList>
            <person name="Kono N."/>
            <person name="Nakamura H."/>
            <person name="Ohtoshi R."/>
            <person name="Tomita M."/>
            <person name="Numata K."/>
            <person name="Arakawa K."/>
        </authorList>
    </citation>
    <scope>NUCLEOTIDE SEQUENCE [LARGE SCALE GENOMIC DNA]</scope>
</reference>
<dbReference type="Proteomes" id="UP000299102">
    <property type="component" value="Unassembled WGS sequence"/>
</dbReference>
<proteinExistence type="predicted"/>
<evidence type="ECO:0000313" key="1">
    <source>
        <dbReference type="EMBL" id="GBP24020.1"/>
    </source>
</evidence>